<protein>
    <submittedName>
        <fullName evidence="1">Uncharacterized protein</fullName>
    </submittedName>
</protein>
<proteinExistence type="predicted"/>
<sequence length="27" mass="3192">MSQRVHLAVIFMPKLWNSKSNTNQIFT</sequence>
<accession>A0A0E9XIX2</accession>
<dbReference type="EMBL" id="GBXM01006934">
    <property type="protein sequence ID" value="JAI01644.1"/>
    <property type="molecule type" value="Transcribed_RNA"/>
</dbReference>
<organism evidence="1">
    <name type="scientific">Anguilla anguilla</name>
    <name type="common">European freshwater eel</name>
    <name type="synonym">Muraena anguilla</name>
    <dbReference type="NCBI Taxonomy" id="7936"/>
    <lineage>
        <taxon>Eukaryota</taxon>
        <taxon>Metazoa</taxon>
        <taxon>Chordata</taxon>
        <taxon>Craniata</taxon>
        <taxon>Vertebrata</taxon>
        <taxon>Euteleostomi</taxon>
        <taxon>Actinopterygii</taxon>
        <taxon>Neopterygii</taxon>
        <taxon>Teleostei</taxon>
        <taxon>Anguilliformes</taxon>
        <taxon>Anguillidae</taxon>
        <taxon>Anguilla</taxon>
    </lineage>
</organism>
<reference evidence="1" key="2">
    <citation type="journal article" date="2015" name="Fish Shellfish Immunol.">
        <title>Early steps in the European eel (Anguilla anguilla)-Vibrio vulnificus interaction in the gills: Role of the RtxA13 toxin.</title>
        <authorList>
            <person name="Callol A."/>
            <person name="Pajuelo D."/>
            <person name="Ebbesson L."/>
            <person name="Teles M."/>
            <person name="MacKenzie S."/>
            <person name="Amaro C."/>
        </authorList>
    </citation>
    <scope>NUCLEOTIDE SEQUENCE</scope>
</reference>
<name>A0A0E9XIX2_ANGAN</name>
<dbReference type="AlphaFoldDB" id="A0A0E9XIX2"/>
<evidence type="ECO:0000313" key="1">
    <source>
        <dbReference type="EMBL" id="JAI01644.1"/>
    </source>
</evidence>
<reference evidence="1" key="1">
    <citation type="submission" date="2014-11" db="EMBL/GenBank/DDBJ databases">
        <authorList>
            <person name="Amaro Gonzalez C."/>
        </authorList>
    </citation>
    <scope>NUCLEOTIDE SEQUENCE</scope>
</reference>